<evidence type="ECO:0000259" key="1">
    <source>
        <dbReference type="PROSITE" id="PS51832"/>
    </source>
</evidence>
<comment type="caution">
    <text evidence="2">The sequence shown here is derived from an EMBL/GenBank/DDBJ whole genome shotgun (WGS) entry which is preliminary data.</text>
</comment>
<organism evidence="2 3">
    <name type="scientific">Solirubrobacter phytolaccae</name>
    <dbReference type="NCBI Taxonomy" id="1404360"/>
    <lineage>
        <taxon>Bacteria</taxon>
        <taxon>Bacillati</taxon>
        <taxon>Actinomycetota</taxon>
        <taxon>Thermoleophilia</taxon>
        <taxon>Solirubrobacterales</taxon>
        <taxon>Solirubrobacteraceae</taxon>
        <taxon>Solirubrobacter</taxon>
    </lineage>
</organism>
<dbReference type="PANTHER" id="PTHR45228">
    <property type="entry name" value="CYCLIC DI-GMP PHOSPHODIESTERASE TM_0186-RELATED"/>
    <property type="match status" value="1"/>
</dbReference>
<dbReference type="InterPro" id="IPR052020">
    <property type="entry name" value="Cyclic_di-GMP/3'3'-cGAMP_PDE"/>
</dbReference>
<dbReference type="EMBL" id="JAPDDP010000007">
    <property type="protein sequence ID" value="MDA0179836.1"/>
    <property type="molecule type" value="Genomic_DNA"/>
</dbReference>
<dbReference type="InterPro" id="IPR003607">
    <property type="entry name" value="HD/PDEase_dom"/>
</dbReference>
<protein>
    <submittedName>
        <fullName evidence="2">HD domain-containing protein</fullName>
    </submittedName>
</protein>
<dbReference type="InterPro" id="IPR041657">
    <property type="entry name" value="HTH_17"/>
</dbReference>
<dbReference type="InterPro" id="IPR037522">
    <property type="entry name" value="HD_GYP_dom"/>
</dbReference>
<evidence type="ECO:0000313" key="3">
    <source>
        <dbReference type="Proteomes" id="UP001147653"/>
    </source>
</evidence>
<dbReference type="CDD" id="cd00077">
    <property type="entry name" value="HDc"/>
    <property type="match status" value="1"/>
</dbReference>
<keyword evidence="3" id="KW-1185">Reference proteome</keyword>
<dbReference type="PROSITE" id="PS51832">
    <property type="entry name" value="HD_GYP"/>
    <property type="match status" value="1"/>
</dbReference>
<feature type="domain" description="HD-GYP" evidence="1">
    <location>
        <begin position="1"/>
        <end position="174"/>
    </location>
</feature>
<name>A0A9X3N5I1_9ACTN</name>
<dbReference type="Proteomes" id="UP001147653">
    <property type="component" value="Unassembled WGS sequence"/>
</dbReference>
<accession>A0A9X3N5I1</accession>
<dbReference type="Gene3D" id="1.10.3210.10">
    <property type="entry name" value="Hypothetical protein af1432"/>
    <property type="match status" value="1"/>
</dbReference>
<dbReference type="Pfam" id="PF12728">
    <property type="entry name" value="HTH_17"/>
    <property type="match status" value="1"/>
</dbReference>
<dbReference type="RefSeq" id="WP_270024143.1">
    <property type="nucleotide sequence ID" value="NZ_JAPDDP010000007.1"/>
</dbReference>
<proteinExistence type="predicted"/>
<reference evidence="2" key="1">
    <citation type="submission" date="2022-10" db="EMBL/GenBank/DDBJ databases">
        <title>The WGS of Solirubrobacter phytolaccae KCTC 29190.</title>
        <authorList>
            <person name="Jiang Z."/>
        </authorList>
    </citation>
    <scope>NUCLEOTIDE SEQUENCE</scope>
    <source>
        <strain evidence="2">KCTC 29190</strain>
    </source>
</reference>
<dbReference type="Pfam" id="PF13487">
    <property type="entry name" value="HD_5"/>
    <property type="match status" value="1"/>
</dbReference>
<dbReference type="AlphaFoldDB" id="A0A9X3N5I1"/>
<dbReference type="Gene3D" id="1.10.1660.10">
    <property type="match status" value="1"/>
</dbReference>
<evidence type="ECO:0000313" key="2">
    <source>
        <dbReference type="EMBL" id="MDA0179836.1"/>
    </source>
</evidence>
<sequence length="366" mass="39624">MPEPRAHLHRISRYCALLAEPLGLDPELVRGASWLHDIGMAGLHFARRPGPLSVLERRALERHPERGAVLLRASGSELLDLAAVIALTHHERFDGDGYPQRLGGEQIPLVGRIVAVADAYDALTTDRPYRLAIHPEGAVAALHHERGRQFDPAVLDAFLERLDAVEAIRARHPSPPPQLITPEEAGALLGWSPSKLRRAANSGRLPVTRTSGGHRRFVLETILELVRTAGAPEVRPLDPPTVALPQLARLLDELGPALCAHAAGVVYGDGPPGWFASRGATPTLVAWLEALAHACATGVYAPVHAATRALMTQAEAHTATLLERHAFLERFGQLLARALHGRGETAELADARRLIAALQQRLLAER</sequence>
<dbReference type="SUPFAM" id="SSF109604">
    <property type="entry name" value="HD-domain/PDEase-like"/>
    <property type="match status" value="1"/>
</dbReference>
<gene>
    <name evidence="2" type="ORF">OJ997_05985</name>
</gene>
<dbReference type="PANTHER" id="PTHR45228:SF8">
    <property type="entry name" value="TWO-COMPONENT RESPONSE REGULATOR-RELATED"/>
    <property type="match status" value="1"/>
</dbReference>